<dbReference type="Proteomes" id="UP001501138">
    <property type="component" value="Unassembled WGS sequence"/>
</dbReference>
<comment type="caution">
    <text evidence="1">The sequence shown here is derived from an EMBL/GenBank/DDBJ whole genome shotgun (WGS) entry which is preliminary data.</text>
</comment>
<name>A0ABP4VQH0_9MICO</name>
<evidence type="ECO:0000313" key="2">
    <source>
        <dbReference type="Proteomes" id="UP001501138"/>
    </source>
</evidence>
<accession>A0ABP4VQH0</accession>
<dbReference type="Gene3D" id="3.40.50.300">
    <property type="entry name" value="P-loop containing nucleotide triphosphate hydrolases"/>
    <property type="match status" value="1"/>
</dbReference>
<proteinExistence type="predicted"/>
<reference evidence="2" key="1">
    <citation type="journal article" date="2019" name="Int. J. Syst. Evol. Microbiol.">
        <title>The Global Catalogue of Microorganisms (GCM) 10K type strain sequencing project: providing services to taxonomists for standard genome sequencing and annotation.</title>
        <authorList>
            <consortium name="The Broad Institute Genomics Platform"/>
            <consortium name="The Broad Institute Genome Sequencing Center for Infectious Disease"/>
            <person name="Wu L."/>
            <person name="Ma J."/>
        </authorList>
    </citation>
    <scope>NUCLEOTIDE SEQUENCE [LARGE SCALE GENOMIC DNA]</scope>
    <source>
        <strain evidence="2">JCM 15589</strain>
    </source>
</reference>
<protein>
    <recommendedName>
        <fullName evidence="3">Sulfotransferase family protein</fullName>
    </recommendedName>
</protein>
<dbReference type="EMBL" id="BAAAPM010000005">
    <property type="protein sequence ID" value="GAA1731093.1"/>
    <property type="molecule type" value="Genomic_DNA"/>
</dbReference>
<evidence type="ECO:0008006" key="3">
    <source>
        <dbReference type="Google" id="ProtNLM"/>
    </source>
</evidence>
<evidence type="ECO:0000313" key="1">
    <source>
        <dbReference type="EMBL" id="GAA1731093.1"/>
    </source>
</evidence>
<dbReference type="InterPro" id="IPR027417">
    <property type="entry name" value="P-loop_NTPase"/>
</dbReference>
<dbReference type="Pfam" id="PF13469">
    <property type="entry name" value="Sulfotransfer_3"/>
    <property type="match status" value="1"/>
</dbReference>
<sequence length="258" mass="28515">MPNKRNVTSPVSLVGWGRSGTTFVTNVFRRHPDFRALGETADVVFSTYGQIERSLAYTGPIRGGRSVDTAARDAVHAVLVELYGSGKPRWFQKPIMVPGIADTFPSIDAFGTWYWATFRSLFPDGRVLTVVRDPAETVRSSMIRWGGSVERNFARLDEMLQLLLHRDSLLERVFTFESLQETPEAFIRGVLEFADARFDPACLETIKGRFAVNPVSDISAPTYVPGGVAERYDELRARAMPLPEPPSSLASPVTSSGG</sequence>
<organism evidence="1 2">
    <name type="scientific">Isoptericola hypogeus</name>
    <dbReference type="NCBI Taxonomy" id="300179"/>
    <lineage>
        <taxon>Bacteria</taxon>
        <taxon>Bacillati</taxon>
        <taxon>Actinomycetota</taxon>
        <taxon>Actinomycetes</taxon>
        <taxon>Micrococcales</taxon>
        <taxon>Promicromonosporaceae</taxon>
        <taxon>Isoptericola</taxon>
    </lineage>
</organism>
<dbReference type="SUPFAM" id="SSF52540">
    <property type="entry name" value="P-loop containing nucleoside triphosphate hydrolases"/>
    <property type="match status" value="1"/>
</dbReference>
<gene>
    <name evidence="1" type="ORF">GCM10009809_28270</name>
</gene>
<keyword evidence="2" id="KW-1185">Reference proteome</keyword>